<evidence type="ECO:0000256" key="1">
    <source>
        <dbReference type="SAM" id="SignalP"/>
    </source>
</evidence>
<keyword evidence="1" id="KW-0732">Signal</keyword>
<gene>
    <name evidence="2" type="ORF">BAL341_1463</name>
</gene>
<accession>A0A486XPL6</accession>
<dbReference type="Gene3D" id="2.40.160.10">
    <property type="entry name" value="Porin"/>
    <property type="match status" value="1"/>
</dbReference>
<dbReference type="InterPro" id="IPR023614">
    <property type="entry name" value="Porin_dom_sf"/>
</dbReference>
<sequence length="262" mass="29828">MKFVLPFTLFVCVSALAAEPFSSELTFSHFNNNYEDYGFSSNNLGYRYYFSGDSSEQNLPYAALQQFGRRSSVAINYLNSDLDQTFWYDGQSLDAWSIGGIYQSTEHDWHFSLEHMRLSQFSSHKTSFSAGYFIQPGWLVKLHLQSEDVENRGSYQHFGVSSEKIWAYDSGSFLNFSSSYFNNDGIRSDSLALALDYYFNSALSVGVFINDNAPEDYLVSTDRAGVRSSWFVTPQLQLKAGIGLEDASDSEYAWDFGVSWRF</sequence>
<evidence type="ECO:0000313" key="2">
    <source>
        <dbReference type="EMBL" id="VHO03535.1"/>
    </source>
</evidence>
<dbReference type="AlphaFoldDB" id="A0A486XPL6"/>
<protein>
    <recommendedName>
        <fullName evidence="3">Porin</fullName>
    </recommendedName>
</protein>
<name>A0A486XPL6_9GAMM</name>
<reference evidence="2" key="1">
    <citation type="submission" date="2019-04" db="EMBL/GenBank/DDBJ databases">
        <authorList>
            <person name="Brambilla D."/>
        </authorList>
    </citation>
    <scope>NUCLEOTIDE SEQUENCE</scope>
    <source>
        <strain evidence="2">BAL1</strain>
    </source>
</reference>
<feature type="chain" id="PRO_5019750055" description="Porin" evidence="1">
    <location>
        <begin position="18"/>
        <end position="262"/>
    </location>
</feature>
<organism evidence="2">
    <name type="scientific">Rheinheimera sp. BAL341</name>
    <dbReference type="NCBI Taxonomy" id="1708203"/>
    <lineage>
        <taxon>Bacteria</taxon>
        <taxon>Pseudomonadati</taxon>
        <taxon>Pseudomonadota</taxon>
        <taxon>Gammaproteobacteria</taxon>
        <taxon>Chromatiales</taxon>
        <taxon>Chromatiaceae</taxon>
        <taxon>Rheinheimera</taxon>
    </lineage>
</organism>
<feature type="signal peptide" evidence="1">
    <location>
        <begin position="1"/>
        <end position="17"/>
    </location>
</feature>
<proteinExistence type="predicted"/>
<evidence type="ECO:0008006" key="3">
    <source>
        <dbReference type="Google" id="ProtNLM"/>
    </source>
</evidence>
<dbReference type="EMBL" id="CAAJGR010000083">
    <property type="protein sequence ID" value="VHO03535.1"/>
    <property type="molecule type" value="Genomic_DNA"/>
</dbReference>